<evidence type="ECO:0000313" key="2">
    <source>
        <dbReference type="EnsemblFungi" id="MAPG_01327T0"/>
    </source>
</evidence>
<dbReference type="PANTHER" id="PTHR36847:SF1">
    <property type="entry name" value="AMIDOLIGASE ENZYME"/>
    <property type="match status" value="1"/>
</dbReference>
<dbReference type="OMA" id="ANIRTWS"/>
<dbReference type="EMBL" id="ADBL01000312">
    <property type="status" value="NOT_ANNOTATED_CDS"/>
    <property type="molecule type" value="Genomic_DNA"/>
</dbReference>
<dbReference type="STRING" id="644358.A0A0C4DNE6"/>
<dbReference type="InterPro" id="IPR022025">
    <property type="entry name" value="Amidoligase_2"/>
</dbReference>
<dbReference type="AlphaFoldDB" id="A0A0C4DNE6"/>
<proteinExistence type="predicted"/>
<reference evidence="3" key="2">
    <citation type="submission" date="2010-05" db="EMBL/GenBank/DDBJ databases">
        <title>The genome sequence of Magnaporthe poae strain ATCC 64411.</title>
        <authorList>
            <person name="Ma L.-J."/>
            <person name="Dead R."/>
            <person name="Young S."/>
            <person name="Zeng Q."/>
            <person name="Koehrsen M."/>
            <person name="Alvarado L."/>
            <person name="Berlin A."/>
            <person name="Chapman S.B."/>
            <person name="Chen Z."/>
            <person name="Freedman E."/>
            <person name="Gellesch M."/>
            <person name="Goldberg J."/>
            <person name="Griggs A."/>
            <person name="Gujja S."/>
            <person name="Heilman E.R."/>
            <person name="Heiman D."/>
            <person name="Hepburn T."/>
            <person name="Howarth C."/>
            <person name="Jen D."/>
            <person name="Larson L."/>
            <person name="Mehta T."/>
            <person name="Neiman D."/>
            <person name="Pearson M."/>
            <person name="Roberts A."/>
            <person name="Saif S."/>
            <person name="Shea T."/>
            <person name="Shenoy N."/>
            <person name="Sisk P."/>
            <person name="Stolte C."/>
            <person name="Sykes S."/>
            <person name="Walk T."/>
            <person name="White J."/>
            <person name="Yandava C."/>
            <person name="Haas B."/>
            <person name="Nusbaum C."/>
            <person name="Birren B."/>
        </authorList>
    </citation>
    <scope>NUCLEOTIDE SEQUENCE [LARGE SCALE GENOMIC DNA]</scope>
    <source>
        <strain evidence="3">ATCC 64411 / 73-15</strain>
    </source>
</reference>
<keyword evidence="3" id="KW-1185">Reference proteome</keyword>
<reference evidence="2" key="4">
    <citation type="journal article" date="2015" name="G3 (Bethesda)">
        <title>Genome sequences of three phytopathogenic species of the Magnaporthaceae family of fungi.</title>
        <authorList>
            <person name="Okagaki L.H."/>
            <person name="Nunes C.C."/>
            <person name="Sailsbery J."/>
            <person name="Clay B."/>
            <person name="Brown D."/>
            <person name="John T."/>
            <person name="Oh Y."/>
            <person name="Young N."/>
            <person name="Fitzgerald M."/>
            <person name="Haas B.J."/>
            <person name="Zeng Q."/>
            <person name="Young S."/>
            <person name="Adiconis X."/>
            <person name="Fan L."/>
            <person name="Levin J.Z."/>
            <person name="Mitchell T.K."/>
            <person name="Okubara P.A."/>
            <person name="Farman M.L."/>
            <person name="Kohn L.M."/>
            <person name="Birren B."/>
            <person name="Ma L.-J."/>
            <person name="Dean R.A."/>
        </authorList>
    </citation>
    <scope>NUCLEOTIDE SEQUENCE</scope>
    <source>
        <strain evidence="2">ATCC 64411 / 73-15</strain>
    </source>
</reference>
<dbReference type="eggNOG" id="ENOG502T6EC">
    <property type="taxonomic scope" value="Eukaryota"/>
</dbReference>
<evidence type="ECO:0000313" key="3">
    <source>
        <dbReference type="Proteomes" id="UP000011715"/>
    </source>
</evidence>
<dbReference type="Proteomes" id="UP000011715">
    <property type="component" value="Unassembled WGS sequence"/>
</dbReference>
<dbReference type="PANTHER" id="PTHR36847">
    <property type="entry name" value="AMIDOLIGASE ENZYME"/>
    <property type="match status" value="1"/>
</dbReference>
<evidence type="ECO:0008006" key="4">
    <source>
        <dbReference type="Google" id="ProtNLM"/>
    </source>
</evidence>
<sequence length="426" mass="48023">MAPSCPYSCLVGDFDCFLGIEFEFIARGIRGGRPPRLKKPNIGPISCEQVMRIQELRYVLRNANIRTWSVVNDGGKIPVSEEDDEDFETESFRKTAREQGFEIQVPGPKGVHQFWVPHLDVSVVVDAYQTMAGLISFRNPAQGCEISTRVMRASEAGEEVTRALAALRANMELCNSTEAGLHVHLSEPPSGTNPGGTVNVLTMRKMISLMLMLEGSLFKLCDPSRLRSRFCVPTTEVLRSFLAVARRRDRKLSNLGREHISNALKHMRDKQEMMAMVWDEERTTFTFQFTGYPALRINQIGNSDYNVAADTWDFEFRHFEGTMDPALTCQWTRVCCALLRIAATSTKESFRLKMLEVDGMLTENCPALHQQCTVPLPTLKLRDLLQALGIYDSDTYNFWLTKLANNGKVAVKRPIAEDFLPPLATD</sequence>
<gene>
    <name evidence="1" type="ORF">MAPG_01327</name>
</gene>
<dbReference type="EMBL" id="GL876966">
    <property type="protein sequence ID" value="KLU82253.1"/>
    <property type="molecule type" value="Genomic_DNA"/>
</dbReference>
<reference evidence="1" key="3">
    <citation type="submission" date="2011-03" db="EMBL/GenBank/DDBJ databases">
        <title>Annotation of Magnaporthe poae ATCC 64411.</title>
        <authorList>
            <person name="Ma L.-J."/>
            <person name="Dead R."/>
            <person name="Young S.K."/>
            <person name="Zeng Q."/>
            <person name="Gargeya S."/>
            <person name="Fitzgerald M."/>
            <person name="Haas B."/>
            <person name="Abouelleil A."/>
            <person name="Alvarado L."/>
            <person name="Arachchi H.M."/>
            <person name="Berlin A."/>
            <person name="Brown A."/>
            <person name="Chapman S.B."/>
            <person name="Chen Z."/>
            <person name="Dunbar C."/>
            <person name="Freedman E."/>
            <person name="Gearin G."/>
            <person name="Gellesch M."/>
            <person name="Goldberg J."/>
            <person name="Griggs A."/>
            <person name="Gujja S."/>
            <person name="Heiman D."/>
            <person name="Howarth C."/>
            <person name="Larson L."/>
            <person name="Lui A."/>
            <person name="MacDonald P.J.P."/>
            <person name="Mehta T."/>
            <person name="Montmayeur A."/>
            <person name="Murphy C."/>
            <person name="Neiman D."/>
            <person name="Pearson M."/>
            <person name="Priest M."/>
            <person name="Roberts A."/>
            <person name="Saif S."/>
            <person name="Shea T."/>
            <person name="Shenoy N."/>
            <person name="Sisk P."/>
            <person name="Stolte C."/>
            <person name="Sykes S."/>
            <person name="Yandava C."/>
            <person name="Wortman J."/>
            <person name="Nusbaum C."/>
            <person name="Birren B."/>
        </authorList>
    </citation>
    <scope>NUCLEOTIDE SEQUENCE</scope>
    <source>
        <strain evidence="1">ATCC 64411</strain>
    </source>
</reference>
<dbReference type="Pfam" id="PF12224">
    <property type="entry name" value="Amidoligase_2"/>
    <property type="match status" value="1"/>
</dbReference>
<accession>A0A0C4DNE6</accession>
<dbReference type="OrthoDB" id="412402at2759"/>
<dbReference type="VEuPathDB" id="FungiDB:MAPG_01327"/>
<reference evidence="2" key="5">
    <citation type="submission" date="2015-06" db="UniProtKB">
        <authorList>
            <consortium name="EnsemblFungi"/>
        </authorList>
    </citation>
    <scope>IDENTIFICATION</scope>
    <source>
        <strain evidence="2">ATCC 64411</strain>
    </source>
</reference>
<dbReference type="EnsemblFungi" id="MAPG_01327T0">
    <property type="protein sequence ID" value="MAPG_01327T0"/>
    <property type="gene ID" value="MAPG_01327"/>
</dbReference>
<name>A0A0C4DNE6_MAGP6</name>
<evidence type="ECO:0000313" key="1">
    <source>
        <dbReference type="EMBL" id="KLU82253.1"/>
    </source>
</evidence>
<protein>
    <recommendedName>
        <fullName evidence="4">Amidoligase enzyme</fullName>
    </recommendedName>
</protein>
<organism evidence="2 3">
    <name type="scientific">Magnaporthiopsis poae (strain ATCC 64411 / 73-15)</name>
    <name type="common">Kentucky bluegrass fungus</name>
    <name type="synonym">Magnaporthe poae</name>
    <dbReference type="NCBI Taxonomy" id="644358"/>
    <lineage>
        <taxon>Eukaryota</taxon>
        <taxon>Fungi</taxon>
        <taxon>Dikarya</taxon>
        <taxon>Ascomycota</taxon>
        <taxon>Pezizomycotina</taxon>
        <taxon>Sordariomycetes</taxon>
        <taxon>Sordariomycetidae</taxon>
        <taxon>Magnaporthales</taxon>
        <taxon>Magnaporthaceae</taxon>
        <taxon>Magnaporthiopsis</taxon>
    </lineage>
</organism>
<reference evidence="1" key="1">
    <citation type="submission" date="2010-05" db="EMBL/GenBank/DDBJ databases">
        <title>The Genome Sequence of Magnaporthe poae strain ATCC 64411.</title>
        <authorList>
            <consortium name="The Broad Institute Genome Sequencing Platform"/>
            <consortium name="Broad Institute Genome Sequencing Center for Infectious Disease"/>
            <person name="Ma L.-J."/>
            <person name="Dead R."/>
            <person name="Young S."/>
            <person name="Zeng Q."/>
            <person name="Koehrsen M."/>
            <person name="Alvarado L."/>
            <person name="Berlin A."/>
            <person name="Chapman S.B."/>
            <person name="Chen Z."/>
            <person name="Freedman E."/>
            <person name="Gellesch M."/>
            <person name="Goldberg J."/>
            <person name="Griggs A."/>
            <person name="Gujja S."/>
            <person name="Heilman E.R."/>
            <person name="Heiman D."/>
            <person name="Hepburn T."/>
            <person name="Howarth C."/>
            <person name="Jen D."/>
            <person name="Larson L."/>
            <person name="Mehta T."/>
            <person name="Neiman D."/>
            <person name="Pearson M."/>
            <person name="Roberts A."/>
            <person name="Saif S."/>
            <person name="Shea T."/>
            <person name="Shenoy N."/>
            <person name="Sisk P."/>
            <person name="Stolte C."/>
            <person name="Sykes S."/>
            <person name="Walk T."/>
            <person name="White J."/>
            <person name="Yandava C."/>
            <person name="Haas B."/>
            <person name="Nusbaum C."/>
            <person name="Birren B."/>
        </authorList>
    </citation>
    <scope>NUCLEOTIDE SEQUENCE</scope>
    <source>
        <strain evidence="1">ATCC 64411</strain>
    </source>
</reference>